<name>A0A0F9VVA8_9ZZZZ</name>
<dbReference type="AlphaFoldDB" id="A0A0F9VVA8"/>
<dbReference type="SUPFAM" id="SSF55770">
    <property type="entry name" value="Profilin (actin-binding protein)"/>
    <property type="match status" value="1"/>
</dbReference>
<dbReference type="InterPro" id="IPR036140">
    <property type="entry name" value="PFN_sf"/>
</dbReference>
<sequence>MSVDPATAVYNLMQDDPNIIAAAVLKGKEIIYTTDNWDISADVGKVVSSWIGQNARFIMVAGVKYSILQMEAERFVAMSYKGEGSIVAAKDDEYKLIAYVGPDGDGRGAAMEVQKALSTLSSVASYMDPTSQLGQAASQMGGVASAGGATVEATPSVGGTSVNPKLQGEIKAFLDWIKDAEGLAGYVSYYLQQNNSQIISELSKIYDELRQIFGV</sequence>
<reference evidence="1" key="1">
    <citation type="journal article" date="2015" name="Nature">
        <title>Complex archaea that bridge the gap between prokaryotes and eukaryotes.</title>
        <authorList>
            <person name="Spang A."/>
            <person name="Saw J.H."/>
            <person name="Jorgensen S.L."/>
            <person name="Zaremba-Niedzwiedzka K."/>
            <person name="Martijn J."/>
            <person name="Lind A.E."/>
            <person name="van Eijk R."/>
            <person name="Schleper C."/>
            <person name="Guy L."/>
            <person name="Ettema T.J."/>
        </authorList>
    </citation>
    <scope>NUCLEOTIDE SEQUENCE</scope>
</reference>
<dbReference type="EMBL" id="LAZR01000421">
    <property type="protein sequence ID" value="KKN69673.1"/>
    <property type="molecule type" value="Genomic_DNA"/>
</dbReference>
<protein>
    <submittedName>
        <fullName evidence="1">Uncharacterized protein</fullName>
    </submittedName>
</protein>
<accession>A0A0F9VVA8</accession>
<proteinExistence type="predicted"/>
<comment type="caution">
    <text evidence="1">The sequence shown here is derived from an EMBL/GenBank/DDBJ whole genome shotgun (WGS) entry which is preliminary data.</text>
</comment>
<gene>
    <name evidence="1" type="ORF">LCGC14_0438630</name>
</gene>
<evidence type="ECO:0000313" key="1">
    <source>
        <dbReference type="EMBL" id="KKN69673.1"/>
    </source>
</evidence>
<organism evidence="1">
    <name type="scientific">marine sediment metagenome</name>
    <dbReference type="NCBI Taxonomy" id="412755"/>
    <lineage>
        <taxon>unclassified sequences</taxon>
        <taxon>metagenomes</taxon>
        <taxon>ecological metagenomes</taxon>
    </lineage>
</organism>